<sequence length="157" mass="17849">MSGNDNQQAGNSVNNANANEGNNIAQPQQQIFVSVNLPIPPQLDLEGDLSTNWKDFKAVWHNYEIASRIAKQPKSENLYSINDDYPKRIFAMLELIDNPNDRLIVPESCREDITKTLHASHLGVQAMLRNAREAVYWPRMCKELTEYSSRCGTCQRV</sequence>
<evidence type="ECO:0000256" key="1">
    <source>
        <dbReference type="SAM" id="MobiDB-lite"/>
    </source>
</evidence>
<dbReference type="Gene3D" id="1.10.340.70">
    <property type="match status" value="1"/>
</dbReference>
<dbReference type="KEGG" id="lgi:LOTGIDRAFT_172216"/>
<dbReference type="GeneID" id="20242031"/>
<protein>
    <recommendedName>
        <fullName evidence="2">Integrase zinc-binding domain-containing protein</fullName>
    </recommendedName>
</protein>
<dbReference type="FunFam" id="1.10.340.70:FF:000004">
    <property type="entry name" value="Retrovirus-related Pol polyprotein from transposon 297-like Protein"/>
    <property type="match status" value="1"/>
</dbReference>
<evidence type="ECO:0000313" key="3">
    <source>
        <dbReference type="EMBL" id="ESP02335.1"/>
    </source>
</evidence>
<dbReference type="InterPro" id="IPR041588">
    <property type="entry name" value="Integrase_H2C2"/>
</dbReference>
<dbReference type="STRING" id="225164.V4CJI3"/>
<dbReference type="OrthoDB" id="6084604at2759"/>
<feature type="domain" description="Integrase zinc-binding" evidence="2">
    <location>
        <begin position="105"/>
        <end position="156"/>
    </location>
</feature>
<evidence type="ECO:0000313" key="4">
    <source>
        <dbReference type="Proteomes" id="UP000030746"/>
    </source>
</evidence>
<dbReference type="AlphaFoldDB" id="V4CJI3"/>
<proteinExistence type="predicted"/>
<evidence type="ECO:0000259" key="2">
    <source>
        <dbReference type="Pfam" id="PF17921"/>
    </source>
</evidence>
<dbReference type="PANTHER" id="PTHR37984">
    <property type="entry name" value="PROTEIN CBG26694"/>
    <property type="match status" value="1"/>
</dbReference>
<feature type="region of interest" description="Disordered" evidence="1">
    <location>
        <begin position="1"/>
        <end position="21"/>
    </location>
</feature>
<accession>V4CJI3</accession>
<dbReference type="Proteomes" id="UP000030746">
    <property type="component" value="Unassembled WGS sequence"/>
</dbReference>
<gene>
    <name evidence="3" type="ORF">LOTGIDRAFT_172216</name>
</gene>
<organism evidence="3 4">
    <name type="scientific">Lottia gigantea</name>
    <name type="common">Giant owl limpet</name>
    <dbReference type="NCBI Taxonomy" id="225164"/>
    <lineage>
        <taxon>Eukaryota</taxon>
        <taxon>Metazoa</taxon>
        <taxon>Spiralia</taxon>
        <taxon>Lophotrochozoa</taxon>
        <taxon>Mollusca</taxon>
        <taxon>Gastropoda</taxon>
        <taxon>Patellogastropoda</taxon>
        <taxon>Lottioidea</taxon>
        <taxon>Lottiidae</taxon>
        <taxon>Lottia</taxon>
    </lineage>
</organism>
<dbReference type="InterPro" id="IPR050951">
    <property type="entry name" value="Retrovirus_Pol_polyprotein"/>
</dbReference>
<reference evidence="3 4" key="1">
    <citation type="journal article" date="2013" name="Nature">
        <title>Insights into bilaterian evolution from three spiralian genomes.</title>
        <authorList>
            <person name="Simakov O."/>
            <person name="Marletaz F."/>
            <person name="Cho S.J."/>
            <person name="Edsinger-Gonzales E."/>
            <person name="Havlak P."/>
            <person name="Hellsten U."/>
            <person name="Kuo D.H."/>
            <person name="Larsson T."/>
            <person name="Lv J."/>
            <person name="Arendt D."/>
            <person name="Savage R."/>
            <person name="Osoegawa K."/>
            <person name="de Jong P."/>
            <person name="Grimwood J."/>
            <person name="Chapman J.A."/>
            <person name="Shapiro H."/>
            <person name="Aerts A."/>
            <person name="Otillar R.P."/>
            <person name="Terry A.Y."/>
            <person name="Boore J.L."/>
            <person name="Grigoriev I.V."/>
            <person name="Lindberg D.R."/>
            <person name="Seaver E.C."/>
            <person name="Weisblat D.A."/>
            <person name="Putnam N.H."/>
            <person name="Rokhsar D.S."/>
        </authorList>
    </citation>
    <scope>NUCLEOTIDE SEQUENCE [LARGE SCALE GENOMIC DNA]</scope>
</reference>
<dbReference type="RefSeq" id="XP_009047043.1">
    <property type="nucleotide sequence ID" value="XM_009048795.1"/>
</dbReference>
<keyword evidence="4" id="KW-1185">Reference proteome</keyword>
<name>V4CJI3_LOTGI</name>
<dbReference type="HOGENOM" id="CLU_1679926_0_0_1"/>
<dbReference type="CTD" id="20242031"/>
<dbReference type="EMBL" id="KB200294">
    <property type="protein sequence ID" value="ESP02335.1"/>
    <property type="molecule type" value="Genomic_DNA"/>
</dbReference>
<dbReference type="Pfam" id="PF17921">
    <property type="entry name" value="Integrase_H2C2"/>
    <property type="match status" value="1"/>
</dbReference>
<dbReference type="PANTHER" id="PTHR37984:SF5">
    <property type="entry name" value="PROTEIN NYNRIN-LIKE"/>
    <property type="match status" value="1"/>
</dbReference>